<dbReference type="STRING" id="69332.A0A388KNI7"/>
<accession>A0A388KNI7</accession>
<keyword evidence="1" id="KW-0479">Metal-binding</keyword>
<keyword evidence="2" id="KW-0175">Coiled coil</keyword>
<feature type="region of interest" description="Disordered" evidence="3">
    <location>
        <begin position="1090"/>
        <end position="1112"/>
    </location>
</feature>
<dbReference type="Pfam" id="PF13975">
    <property type="entry name" value="gag-asp_proteas"/>
    <property type="match status" value="1"/>
</dbReference>
<feature type="compositionally biased region" description="Basic and acidic residues" evidence="3">
    <location>
        <begin position="935"/>
        <end position="955"/>
    </location>
</feature>
<dbReference type="InterPro" id="IPR001878">
    <property type="entry name" value="Znf_CCHC"/>
</dbReference>
<gene>
    <name evidence="5" type="ORF">CBR_g9035</name>
</gene>
<feature type="region of interest" description="Disordered" evidence="3">
    <location>
        <begin position="605"/>
        <end position="683"/>
    </location>
</feature>
<evidence type="ECO:0000313" key="6">
    <source>
        <dbReference type="Proteomes" id="UP000265515"/>
    </source>
</evidence>
<evidence type="ECO:0000256" key="3">
    <source>
        <dbReference type="SAM" id="MobiDB-lite"/>
    </source>
</evidence>
<feature type="compositionally biased region" description="Basic and acidic residues" evidence="3">
    <location>
        <begin position="1095"/>
        <end position="1109"/>
    </location>
</feature>
<feature type="region of interest" description="Disordered" evidence="3">
    <location>
        <begin position="329"/>
        <end position="425"/>
    </location>
</feature>
<feature type="coiled-coil region" evidence="2">
    <location>
        <begin position="1182"/>
        <end position="1213"/>
    </location>
</feature>
<feature type="domain" description="CCHC-type" evidence="4">
    <location>
        <begin position="436"/>
        <end position="449"/>
    </location>
</feature>
<proteinExistence type="predicted"/>
<dbReference type="Gramene" id="GBG71619">
    <property type="protein sequence ID" value="GBG71619"/>
    <property type="gene ID" value="CBR_g9035"/>
</dbReference>
<name>A0A388KNI7_CHABU</name>
<feature type="region of interest" description="Disordered" evidence="3">
    <location>
        <begin position="210"/>
        <end position="290"/>
    </location>
</feature>
<feature type="region of interest" description="Disordered" evidence="3">
    <location>
        <begin position="935"/>
        <end position="1062"/>
    </location>
</feature>
<dbReference type="EMBL" id="BFEA01000150">
    <property type="protein sequence ID" value="GBG71619.1"/>
    <property type="molecule type" value="Genomic_DNA"/>
</dbReference>
<feature type="compositionally biased region" description="Basic and acidic residues" evidence="3">
    <location>
        <begin position="1043"/>
        <end position="1062"/>
    </location>
</feature>
<feature type="coiled-coil region" evidence="2">
    <location>
        <begin position="558"/>
        <end position="592"/>
    </location>
</feature>
<feature type="compositionally biased region" description="Acidic residues" evidence="3">
    <location>
        <begin position="231"/>
        <end position="240"/>
    </location>
</feature>
<feature type="compositionally biased region" description="Gly residues" evidence="3">
    <location>
        <begin position="358"/>
        <end position="407"/>
    </location>
</feature>
<dbReference type="Proteomes" id="UP000265515">
    <property type="component" value="Unassembled WGS sequence"/>
</dbReference>
<keyword evidence="1" id="KW-0863">Zinc-finger</keyword>
<evidence type="ECO:0000313" key="5">
    <source>
        <dbReference type="EMBL" id="GBG71619.1"/>
    </source>
</evidence>
<dbReference type="GO" id="GO:0003676">
    <property type="term" value="F:nucleic acid binding"/>
    <property type="evidence" value="ECO:0007669"/>
    <property type="project" value="InterPro"/>
</dbReference>
<evidence type="ECO:0000256" key="1">
    <source>
        <dbReference type="PROSITE-ProRule" id="PRU00047"/>
    </source>
</evidence>
<feature type="compositionally biased region" description="Basic and acidic residues" evidence="3">
    <location>
        <begin position="967"/>
        <end position="996"/>
    </location>
</feature>
<keyword evidence="6" id="KW-1185">Reference proteome</keyword>
<sequence>MPDADGIERGPAATPTDFVKALEKGELARLQVPKIDIFHFKGDRVSEWLELLEQVTAEVPEEDKFKFLPRYIWWETRPEVMKVAAGAGGGWAKFKAEMQRRFKLGDGLLTKIDLEMLQRDEFSTVGAFATAFEKMAKKVPGLAEEEQKKNNVSLSSGTSRIGKPRRHLFFQMRQARKKRKALDATTSDGRDFKRMIEDAVGQLDAEKEGKAARKAMAASQTQGKAKKAVVQEEEEEEKEEPEPQKLTKAQRKAKNLAQGGQGSGRGQTPQATALPPPESHGQATPAPYGPWPGYGPPSPWPGHCSYVPWPMSEPHGSCAGAPLSAASCGCPGPQTQQVSHSSPQPSQPQQPTPQGSQGNQGGGRRQNQGWGRGQGNGGRGGNGRGNGGGNSSGRGNGGGNSSGGGNGDWDASRNQSSQDGGRGFGRGRIDWRNAICWHCGQKGHTIKFCHVRRNDEDEGLISTNYDADMYDKFGYYIDPEIPGGSRKEALRRVEAGELPAPPAMFRIWQEEEVRPNIRVEEIGENEEVEQKRKTGTVKEEPIVVESDEEIERGYWNEARRTMERMEDLVAKMRRYQDKLTNMCEEVKEWKGKKPLVYLYDMGPAPQGGSGSLPGVTISGPTPRSGMAYRPPSRSGGAPQAVRTRAKGLVSPGEDERDERLRREEDKRAELRAKKRDVKADTDKAPEVKKRKYVVRVEEGYDVEEIMDKILEGHNHLMNLKDVLASAPRLRDELKARLSRKMVASVRLGAIIPKEAEWAETGTKMDWKSVACGCLDVVVKGKTCTTMVDTGTEMNLIKKEHALRLGMEVDRSDNGVLIGANSRSVFIGTASRVVLEIGKVKVRSCFFVMPDLDHPILLGRSFMSRTETVILNKHDGTMFLVLCDPNIAPETRVRGFLQFVRRPIRMFVKSIVERALHWGDCKRLLRSYYTPTRLAEERRSMEKNRKEPEVTERRTFELGMTSGTQRDGQWREHMPHGQERGEEQHAESVQGREEQHADWTQQTERQGAERTQRGGPSSGSDAPPQPAQDCPMADKGPELPQEPHGQEQSEEQVAREKEQDRKERAAIEREIRVQIRLKNIAELHEKVEQGEQPVILEDRKRNDSPTHDDETPLFTEAWDNFDKLLEAAGRPREQHQEMGVKLVSTDLLSLNDLMKEGFAVAKTSDEKMEKRLTRVARASHEQRMDWQKEIGDLKKELERQDKEMKAMKTEMEKAWAGNVAIRQVNQTLNKVNDTLRTYLQVQQNIFHAKEAKWEKRIEDLEAKCAQQAPTAVVDWTEVQGFEIRKQPAEEALKSQKVEERANEQRGEEIPLLDKKMLEPQETLAGRDLEAGEFEWRMPTVLAHEQGPVRPGVRPPTEVNMDEATPPMIQRETVGQQEAQESVGQARVEAEVGEDLEVSHKTPPPQDMPLVAGLEEALGCWATGSGAEERVSEQVAQTDDRAACPIPPEHPQQEVTSEATAVPSFVPSQGADKMEQKKFERCFYCKRGKHPQETCPKSLKDEANGLFSWDPSGVRRDKYGNLILKTRDGIWAQLYRQLHEDMSDQG</sequence>
<feature type="compositionally biased region" description="Basic and acidic residues" evidence="3">
    <location>
        <begin position="657"/>
        <end position="683"/>
    </location>
</feature>
<protein>
    <recommendedName>
        <fullName evidence="4">CCHC-type domain-containing protein</fullName>
    </recommendedName>
</protein>
<evidence type="ECO:0000256" key="2">
    <source>
        <dbReference type="SAM" id="Coils"/>
    </source>
</evidence>
<dbReference type="SMART" id="SM00343">
    <property type="entry name" value="ZnF_C2HC"/>
    <property type="match status" value="2"/>
</dbReference>
<dbReference type="GO" id="GO:0008270">
    <property type="term" value="F:zinc ion binding"/>
    <property type="evidence" value="ECO:0007669"/>
    <property type="project" value="UniProtKB-KW"/>
</dbReference>
<dbReference type="Gene3D" id="2.40.70.10">
    <property type="entry name" value="Acid Proteases"/>
    <property type="match status" value="1"/>
</dbReference>
<keyword evidence="1" id="KW-0862">Zinc</keyword>
<organism evidence="5 6">
    <name type="scientific">Chara braunii</name>
    <name type="common">Braun's stonewort</name>
    <dbReference type="NCBI Taxonomy" id="69332"/>
    <lineage>
        <taxon>Eukaryota</taxon>
        <taxon>Viridiplantae</taxon>
        <taxon>Streptophyta</taxon>
        <taxon>Charophyceae</taxon>
        <taxon>Charales</taxon>
        <taxon>Characeae</taxon>
        <taxon>Chara</taxon>
    </lineage>
</organism>
<dbReference type="CDD" id="cd00303">
    <property type="entry name" value="retropepsin_like"/>
    <property type="match status" value="1"/>
</dbReference>
<dbReference type="SUPFAM" id="SSF50630">
    <property type="entry name" value="Acid proteases"/>
    <property type="match status" value="1"/>
</dbReference>
<evidence type="ECO:0000259" key="4">
    <source>
        <dbReference type="PROSITE" id="PS50158"/>
    </source>
</evidence>
<dbReference type="PROSITE" id="PS50158">
    <property type="entry name" value="ZF_CCHC"/>
    <property type="match status" value="1"/>
</dbReference>
<comment type="caution">
    <text evidence="5">The sequence shown here is derived from an EMBL/GenBank/DDBJ whole genome shotgun (WGS) entry which is preliminary data.</text>
</comment>
<feature type="compositionally biased region" description="Low complexity" evidence="3">
    <location>
        <begin position="333"/>
        <end position="344"/>
    </location>
</feature>
<dbReference type="InterPro" id="IPR021109">
    <property type="entry name" value="Peptidase_aspartic_dom_sf"/>
</dbReference>
<reference evidence="5 6" key="1">
    <citation type="journal article" date="2018" name="Cell">
        <title>The Chara Genome: Secondary Complexity and Implications for Plant Terrestrialization.</title>
        <authorList>
            <person name="Nishiyama T."/>
            <person name="Sakayama H."/>
            <person name="Vries J.D."/>
            <person name="Buschmann H."/>
            <person name="Saint-Marcoux D."/>
            <person name="Ullrich K.K."/>
            <person name="Haas F.B."/>
            <person name="Vanderstraeten L."/>
            <person name="Becker D."/>
            <person name="Lang D."/>
            <person name="Vosolsobe S."/>
            <person name="Rombauts S."/>
            <person name="Wilhelmsson P.K.I."/>
            <person name="Janitza P."/>
            <person name="Kern R."/>
            <person name="Heyl A."/>
            <person name="Rumpler F."/>
            <person name="Villalobos L.I.A.C."/>
            <person name="Clay J.M."/>
            <person name="Skokan R."/>
            <person name="Toyoda A."/>
            <person name="Suzuki Y."/>
            <person name="Kagoshima H."/>
            <person name="Schijlen E."/>
            <person name="Tajeshwar N."/>
            <person name="Catarino B."/>
            <person name="Hetherington A.J."/>
            <person name="Saltykova A."/>
            <person name="Bonnot C."/>
            <person name="Breuninger H."/>
            <person name="Symeonidi A."/>
            <person name="Radhakrishnan G.V."/>
            <person name="Van Nieuwerburgh F."/>
            <person name="Deforce D."/>
            <person name="Chang C."/>
            <person name="Karol K.G."/>
            <person name="Hedrich R."/>
            <person name="Ulvskov P."/>
            <person name="Glockner G."/>
            <person name="Delwiche C.F."/>
            <person name="Petrasek J."/>
            <person name="Van de Peer Y."/>
            <person name="Friml J."/>
            <person name="Beilby M."/>
            <person name="Dolan L."/>
            <person name="Kohara Y."/>
            <person name="Sugano S."/>
            <person name="Fujiyama A."/>
            <person name="Delaux P.-M."/>
            <person name="Quint M."/>
            <person name="TheiBen G."/>
            <person name="Hagemann M."/>
            <person name="Harholt J."/>
            <person name="Dunand C."/>
            <person name="Zachgo S."/>
            <person name="Langdale J."/>
            <person name="Maumus F."/>
            <person name="Straeten D.V.D."/>
            <person name="Gould S.B."/>
            <person name="Rensing S.A."/>
        </authorList>
    </citation>
    <scope>NUCLEOTIDE SEQUENCE [LARGE SCALE GENOMIC DNA]</scope>
    <source>
        <strain evidence="5 6">S276</strain>
    </source>
</reference>